<evidence type="ECO:0000313" key="2">
    <source>
        <dbReference type="Proteomes" id="UP000001055"/>
    </source>
</evidence>
<dbReference type="EMBL" id="CH445331">
    <property type="protein sequence ID" value="EAT87217.1"/>
    <property type="molecule type" value="Genomic_DNA"/>
</dbReference>
<dbReference type="KEGG" id="pno:SNOG_04826"/>
<evidence type="ECO:0000313" key="1">
    <source>
        <dbReference type="EMBL" id="EAT87217.1"/>
    </source>
</evidence>
<name>Q0UTT8_PHANO</name>
<proteinExistence type="predicted"/>
<dbReference type="Proteomes" id="UP000001055">
    <property type="component" value="Unassembled WGS sequence"/>
</dbReference>
<dbReference type="RefSeq" id="XP_001795239.1">
    <property type="nucleotide sequence ID" value="XM_001795187.1"/>
</dbReference>
<dbReference type="GeneID" id="5972114"/>
<sequence>MGGVTEYPFMSPKTLKEESTNALLRFWKNGLQKFGQS</sequence>
<dbReference type="HOGENOM" id="CLU_3351311_0_0_1"/>
<reference evidence="2" key="1">
    <citation type="journal article" date="2007" name="Plant Cell">
        <title>Dothideomycete-plant interactions illuminated by genome sequencing and EST analysis of the wheat pathogen Stagonospora nodorum.</title>
        <authorList>
            <person name="Hane J.K."/>
            <person name="Lowe R.G."/>
            <person name="Solomon P.S."/>
            <person name="Tan K.C."/>
            <person name="Schoch C.L."/>
            <person name="Spatafora J.W."/>
            <person name="Crous P.W."/>
            <person name="Kodira C."/>
            <person name="Birren B.W."/>
            <person name="Galagan J.E."/>
            <person name="Torriani S.F."/>
            <person name="McDonald B.A."/>
            <person name="Oliver R.P."/>
        </authorList>
    </citation>
    <scope>NUCLEOTIDE SEQUENCE [LARGE SCALE GENOMIC DNA]</scope>
    <source>
        <strain evidence="2">SN15 / ATCC MYA-4574 / FGSC 10173</strain>
    </source>
</reference>
<organism evidence="1 2">
    <name type="scientific">Phaeosphaeria nodorum (strain SN15 / ATCC MYA-4574 / FGSC 10173)</name>
    <name type="common">Glume blotch fungus</name>
    <name type="synonym">Parastagonospora nodorum</name>
    <dbReference type="NCBI Taxonomy" id="321614"/>
    <lineage>
        <taxon>Eukaryota</taxon>
        <taxon>Fungi</taxon>
        <taxon>Dikarya</taxon>
        <taxon>Ascomycota</taxon>
        <taxon>Pezizomycotina</taxon>
        <taxon>Dothideomycetes</taxon>
        <taxon>Pleosporomycetidae</taxon>
        <taxon>Pleosporales</taxon>
        <taxon>Pleosporineae</taxon>
        <taxon>Phaeosphaeriaceae</taxon>
        <taxon>Parastagonospora</taxon>
    </lineage>
</organism>
<protein>
    <submittedName>
        <fullName evidence="1">Uncharacterized protein</fullName>
    </submittedName>
</protein>
<gene>
    <name evidence="1" type="ORF">SNOG_04826</name>
</gene>
<dbReference type="InParanoid" id="Q0UTT8"/>
<accession>Q0UTT8</accession>
<dbReference type="AlphaFoldDB" id="Q0UTT8"/>